<protein>
    <recommendedName>
        <fullName evidence="4">Holin</fullName>
    </recommendedName>
</protein>
<feature type="transmembrane region" description="Helical" evidence="1">
    <location>
        <begin position="35"/>
        <end position="67"/>
    </location>
</feature>
<keyword evidence="1" id="KW-0812">Transmembrane</keyword>
<evidence type="ECO:0000256" key="1">
    <source>
        <dbReference type="SAM" id="Phobius"/>
    </source>
</evidence>
<keyword evidence="3" id="KW-1185">Reference proteome</keyword>
<dbReference type="EMBL" id="CP073708">
    <property type="protein sequence ID" value="QUO43473.1"/>
    <property type="molecule type" value="Genomic_DNA"/>
</dbReference>
<evidence type="ECO:0008006" key="4">
    <source>
        <dbReference type="Google" id="ProtNLM"/>
    </source>
</evidence>
<proteinExistence type="predicted"/>
<accession>A0ABX7Z993</accession>
<keyword evidence="1" id="KW-1133">Transmembrane helix</keyword>
<keyword evidence="1" id="KW-0472">Membrane</keyword>
<evidence type="ECO:0000313" key="3">
    <source>
        <dbReference type="Proteomes" id="UP000677234"/>
    </source>
</evidence>
<dbReference type="Proteomes" id="UP000677234">
    <property type="component" value="Chromosome"/>
</dbReference>
<gene>
    <name evidence="2" type="ORF">KDJ56_11230</name>
</gene>
<dbReference type="RefSeq" id="WP_212138924.1">
    <property type="nucleotide sequence ID" value="NZ_CP073708.1"/>
</dbReference>
<feature type="transmembrane region" description="Helical" evidence="1">
    <location>
        <begin position="6"/>
        <end position="23"/>
    </location>
</feature>
<reference evidence="2" key="1">
    <citation type="submission" date="2021-04" db="EMBL/GenBank/DDBJ databases">
        <title>Brevibacillus composti FJAT-54423, complete genome.</title>
        <authorList>
            <person name="Tang R."/>
        </authorList>
    </citation>
    <scope>NUCLEOTIDE SEQUENCE</scope>
    <source>
        <strain evidence="2">FJAT-54424</strain>
    </source>
</reference>
<name>A0ABX7Z993_9BACL</name>
<organism evidence="2 3">
    <name type="scientific">Brevibacillus composti</name>
    <dbReference type="NCBI Taxonomy" id="2796470"/>
    <lineage>
        <taxon>Bacteria</taxon>
        <taxon>Bacillati</taxon>
        <taxon>Bacillota</taxon>
        <taxon>Bacilli</taxon>
        <taxon>Bacillales</taxon>
        <taxon>Paenibacillaceae</taxon>
        <taxon>Brevibacillus</taxon>
    </lineage>
</organism>
<sequence>MNIDISIYEATLIPAMIFILWIVGEAGLQKRFLPLVALFLGIALGLIFIGFTPAGAIAGVLLAAAAVGFHSGPKNVLQALKKTPIDIRRTE</sequence>
<evidence type="ECO:0000313" key="2">
    <source>
        <dbReference type="EMBL" id="QUO43473.1"/>
    </source>
</evidence>